<dbReference type="PANTHER" id="PTHR36510">
    <property type="entry name" value="GLUTAMATE--CYSTEINE LIGASE 2-RELATED"/>
    <property type="match status" value="1"/>
</dbReference>
<comment type="caution">
    <text evidence="1">The sequence shown here is derived from an EMBL/GenBank/DDBJ whole genome shotgun (WGS) entry which is preliminary data.</text>
</comment>
<gene>
    <name evidence="1" type="ORF">IOQ59_12915</name>
</gene>
<proteinExistence type="predicted"/>
<dbReference type="RefSeq" id="WP_193953788.1">
    <property type="nucleotide sequence ID" value="NZ_JADEYS010000012.1"/>
</dbReference>
<dbReference type="InterPro" id="IPR016602">
    <property type="entry name" value="UCP012666"/>
</dbReference>
<dbReference type="GO" id="GO:0016879">
    <property type="term" value="F:ligase activity, forming carbon-nitrogen bonds"/>
    <property type="evidence" value="ECO:0007669"/>
    <property type="project" value="TreeGrafter"/>
</dbReference>
<name>A0A8J7FQA7_9GAMM</name>
<dbReference type="EMBL" id="JADEYS010000012">
    <property type="protein sequence ID" value="MBE9398157.1"/>
    <property type="molecule type" value="Genomic_DNA"/>
</dbReference>
<sequence length="496" mass="55481">MGLDIEKSEFSAAEYGRFKNQLNGNLQALAQLLKRPGFGAGETTLGAELEIYIVDQQGRPLFVNQALHAEVNDPQLALELNRYNLEYNLSPVVAKGAPFTQLENEILGALNALQQAADQYAGQVVPIGILPTLKRRHFGPHAMTNLPRFHALTRALSRMRGELFSVRINGPEPISLRSRDVTLEGANTSMQLHCRVAPERFAELFNAMQLATPIVLAIAGNSPFMLGQRLWHETRIPLIKHAIDGRTRDVREAHLPSRVSFGHGWVRQGAYELFAESVHLHEPILPICNGEDALALVGAGELPSLYELRLHQGTVWPWNRPIFDDAGGGHLRIEMRALPAGPSPCDMMANAAFLIGLAEGMSKDMEARIPTMPFLAVEHNFYRAAEKGLMARLLWPDPEGHKPLVTLPACELAMSLLPLAEEGLRQMGVDESEITHYLGIIRQRIQNRMTGACWQLKTFKRLLNTEVRHRALTLMVKRYIEHVRNNQPVSSWMESR</sequence>
<protein>
    <submittedName>
        <fullName evidence="1">Glutamate--cysteine ligase</fullName>
    </submittedName>
</protein>
<dbReference type="PIRSF" id="PIRSF012666">
    <property type="entry name" value="UCP012666"/>
    <property type="match status" value="1"/>
</dbReference>
<keyword evidence="2" id="KW-1185">Reference proteome</keyword>
<accession>A0A8J7FQA7</accession>
<dbReference type="InterPro" id="IPR014746">
    <property type="entry name" value="Gln_synth/guanido_kin_cat_dom"/>
</dbReference>
<organism evidence="1 2">
    <name type="scientific">Pontibacterium sinense</name>
    <dbReference type="NCBI Taxonomy" id="2781979"/>
    <lineage>
        <taxon>Bacteria</taxon>
        <taxon>Pseudomonadati</taxon>
        <taxon>Pseudomonadota</taxon>
        <taxon>Gammaproteobacteria</taxon>
        <taxon>Oceanospirillales</taxon>
        <taxon>Oceanospirillaceae</taxon>
        <taxon>Pontibacterium</taxon>
    </lineage>
</organism>
<dbReference type="AlphaFoldDB" id="A0A8J7FQA7"/>
<keyword evidence="1" id="KW-0436">Ligase</keyword>
<evidence type="ECO:0000313" key="1">
    <source>
        <dbReference type="EMBL" id="MBE9398157.1"/>
    </source>
</evidence>
<evidence type="ECO:0000313" key="2">
    <source>
        <dbReference type="Proteomes" id="UP000640333"/>
    </source>
</evidence>
<dbReference type="SUPFAM" id="SSF55931">
    <property type="entry name" value="Glutamine synthetase/guanido kinase"/>
    <property type="match status" value="1"/>
</dbReference>
<dbReference type="Proteomes" id="UP000640333">
    <property type="component" value="Unassembled WGS sequence"/>
</dbReference>
<dbReference type="Pfam" id="PF04107">
    <property type="entry name" value="GCS2"/>
    <property type="match status" value="1"/>
</dbReference>
<dbReference type="InterPro" id="IPR006336">
    <property type="entry name" value="GCS2"/>
</dbReference>
<dbReference type="InterPro" id="IPR050141">
    <property type="entry name" value="GCL_type2/YbdK_subfam"/>
</dbReference>
<reference evidence="1" key="1">
    <citation type="submission" date="2020-10" db="EMBL/GenBank/DDBJ databases">
        <title>Bacterium isolated from coastal waters sediment.</title>
        <authorList>
            <person name="Chen R.-J."/>
            <person name="Lu D.-C."/>
            <person name="Zhu K.-L."/>
            <person name="Du Z.-J."/>
        </authorList>
    </citation>
    <scope>NUCLEOTIDE SEQUENCE</scope>
    <source>
        <strain evidence="1">N1Y112</strain>
    </source>
</reference>
<dbReference type="PANTHER" id="PTHR36510:SF3">
    <property type="entry name" value="CONSERVED PROTEIN"/>
    <property type="match status" value="1"/>
</dbReference>
<dbReference type="Gene3D" id="3.30.590.20">
    <property type="match status" value="1"/>
</dbReference>